<protein>
    <submittedName>
        <fullName evidence="2">Molecular chaperone TorD</fullName>
    </submittedName>
</protein>
<dbReference type="PANTHER" id="PTHR34227">
    <property type="entry name" value="CHAPERONE PROTEIN YCDY"/>
    <property type="match status" value="1"/>
</dbReference>
<gene>
    <name evidence="2" type="ORF">EOI86_23480</name>
</gene>
<dbReference type="Gene3D" id="1.10.3480.10">
    <property type="entry name" value="TorD-like"/>
    <property type="match status" value="1"/>
</dbReference>
<dbReference type="Proteomes" id="UP000287447">
    <property type="component" value="Unassembled WGS sequence"/>
</dbReference>
<keyword evidence="1" id="KW-0143">Chaperone</keyword>
<dbReference type="SUPFAM" id="SSF89155">
    <property type="entry name" value="TorD-like"/>
    <property type="match status" value="1"/>
</dbReference>
<evidence type="ECO:0000256" key="1">
    <source>
        <dbReference type="ARBA" id="ARBA00023186"/>
    </source>
</evidence>
<sequence>MDSYACIRLDGGAGNGKPAKVQGREGTLVPESVAAAVNDIAPEDRGRAILYSFLAKVLYAAPKQDITETAQYYASDDSELGRSFKEFLSAFKGSDEAVVGREYHDLFIGVGRGELLPFGSYYLTGFLNEKPLAELRADLNELGFERAMGVSEPEDHIATLCDVMSQLVVGTADGEFTLFDQDRFFAAHLKPWAGKFFADLQSAKKADLYRTIGRIGEVFMTIEEDGFSMIARA</sequence>
<accession>A0A437QHS0</accession>
<dbReference type="EMBL" id="SADE01000004">
    <property type="protein sequence ID" value="RVU34081.1"/>
    <property type="molecule type" value="Genomic_DNA"/>
</dbReference>
<evidence type="ECO:0000313" key="2">
    <source>
        <dbReference type="EMBL" id="RVU34081.1"/>
    </source>
</evidence>
<keyword evidence="3" id="KW-1185">Reference proteome</keyword>
<dbReference type="PANTHER" id="PTHR34227:SF1">
    <property type="entry name" value="DIMETHYL SULFOXIDE REDUCTASE CHAPERONE-RELATED"/>
    <property type="match status" value="1"/>
</dbReference>
<comment type="caution">
    <text evidence="2">The sequence shown here is derived from an EMBL/GenBank/DDBJ whole genome shotgun (WGS) entry which is preliminary data.</text>
</comment>
<dbReference type="OrthoDB" id="8526323at2"/>
<dbReference type="AlphaFoldDB" id="A0A437QHS0"/>
<dbReference type="InterPro" id="IPR050289">
    <property type="entry name" value="TorD/DmsD_chaperones"/>
</dbReference>
<evidence type="ECO:0000313" key="3">
    <source>
        <dbReference type="Proteomes" id="UP000287447"/>
    </source>
</evidence>
<dbReference type="InterPro" id="IPR036411">
    <property type="entry name" value="TorD-like_sf"/>
</dbReference>
<reference evidence="3" key="1">
    <citation type="submission" date="2019-01" db="EMBL/GenBank/DDBJ databases">
        <title>Gri0909 isolated from a small marine red alga.</title>
        <authorList>
            <person name="Kim J."/>
            <person name="Jeong S.E."/>
            <person name="Jeon C.O."/>
        </authorList>
    </citation>
    <scope>NUCLEOTIDE SEQUENCE [LARGE SCALE GENOMIC DNA]</scope>
    <source>
        <strain evidence="3">Gri0909</strain>
    </source>
</reference>
<name>A0A437QHS0_9PROT</name>
<dbReference type="Pfam" id="PF02613">
    <property type="entry name" value="Nitrate_red_del"/>
    <property type="match status" value="1"/>
</dbReference>
<proteinExistence type="predicted"/>
<organism evidence="2 3">
    <name type="scientific">Hwanghaeella grinnelliae</name>
    <dbReference type="NCBI Taxonomy" id="2500179"/>
    <lineage>
        <taxon>Bacteria</taxon>
        <taxon>Pseudomonadati</taxon>
        <taxon>Pseudomonadota</taxon>
        <taxon>Alphaproteobacteria</taxon>
        <taxon>Rhodospirillales</taxon>
        <taxon>Rhodospirillaceae</taxon>
        <taxon>Hwanghaeella</taxon>
    </lineage>
</organism>
<dbReference type="InterPro" id="IPR020945">
    <property type="entry name" value="DMSO/NO3_reduct_chaperone"/>
</dbReference>